<dbReference type="PANTHER" id="PTHR23309">
    <property type="entry name" value="3-HYDROXYACYL-COA DEHYROGENASE"/>
    <property type="match status" value="1"/>
</dbReference>
<sequence length="697" mass="74733">MSETVKYETQDGIALISVNNPPVNSLSHPVRSGLAEAFSAADRDTEVEAIVLRCEGRTFIAGADITEFGKPMKAPSLPDVLSLMDSVGKPIVAALHGTALGGGLETALSCHYRIAAPAARVGLPEVRLGLLPGAGGTQRLPRVIGVEKALDMIVSGRQVKAAEALEIGLVDRIAVTDLTEEAIAFARELADSGAAPRRCSEQAVDSGALDAGFFDRYRQATAKRQRGFEAPQACIDAVESATRLPFTEGLEAERELFVKLISSPQSKAQRHLFFADREASNVAGLPKETPIREIGSVGVIGAGTMGAGIAINFLNAGIPVTLLEVQQEALDRGLATIRNYYQDRRKKGRLTAEQADACAALVTGTLDYADFAGVDLVIEAVFESMEIKHQVFKRLDEVCRPGAILATNTSTLNVDEIAAVTGRPEDVVGLHFFSPAQVMRLLEVVRGAKTCDEVLATSMKLAGRIGKVGVVAGVCDGFIGNRMLKGYGREAGTLLLEGASPVQIDKAVHQFGMAMGPIAMSDLAGLDVGYRIRQQRRERGDNIPASEGAVADRLVELGRLGQKSGKGYYRYDAGSRAPIPDPEVDDVIREAAAELGIERSQITDDEIVQRLIYPLVNEAALILEEGIAQRPGDIDVVWVNGYGFPVYRGGPMCYADEIGLPAVLDKIREFQSRYGDIWKPAPLLERLVAENKSFADL</sequence>
<evidence type="ECO:0000256" key="11">
    <source>
        <dbReference type="ARBA" id="ARBA00023239"/>
    </source>
</evidence>
<evidence type="ECO:0000313" key="18">
    <source>
        <dbReference type="Proteomes" id="UP000599578"/>
    </source>
</evidence>
<evidence type="ECO:0000259" key="15">
    <source>
        <dbReference type="Pfam" id="PF00725"/>
    </source>
</evidence>
<dbReference type="RefSeq" id="WP_188860642.1">
    <property type="nucleotide sequence ID" value="NZ_BMLT01000005.1"/>
</dbReference>
<dbReference type="Gene3D" id="3.90.226.10">
    <property type="entry name" value="2-enoyl-CoA Hydratase, Chain A, domain 1"/>
    <property type="match status" value="1"/>
</dbReference>
<evidence type="ECO:0000256" key="14">
    <source>
        <dbReference type="RuleBase" id="RU003707"/>
    </source>
</evidence>
<evidence type="ECO:0000256" key="3">
    <source>
        <dbReference type="ARBA" id="ARBA00008750"/>
    </source>
</evidence>
<dbReference type="PANTHER" id="PTHR23309:SF51">
    <property type="entry name" value="3-HYDROXYACYL-COA DEHYDROGENASE-RELATED"/>
    <property type="match status" value="1"/>
</dbReference>
<dbReference type="InterPro" id="IPR036291">
    <property type="entry name" value="NAD(P)-bd_dom_sf"/>
</dbReference>
<feature type="domain" description="3-hydroxyacyl-CoA dehydrogenase C-terminal" evidence="15">
    <location>
        <begin position="477"/>
        <end position="571"/>
    </location>
</feature>
<dbReference type="GO" id="GO:0016853">
    <property type="term" value="F:isomerase activity"/>
    <property type="evidence" value="ECO:0007669"/>
    <property type="project" value="UniProtKB-KW"/>
</dbReference>
<dbReference type="Pfam" id="PF00725">
    <property type="entry name" value="3HCDH"/>
    <property type="match status" value="2"/>
</dbReference>
<dbReference type="InterPro" id="IPR008927">
    <property type="entry name" value="6-PGluconate_DH-like_C_sf"/>
</dbReference>
<dbReference type="InterPro" id="IPR006108">
    <property type="entry name" value="3HC_DH_C"/>
</dbReference>
<evidence type="ECO:0000313" key="17">
    <source>
        <dbReference type="EMBL" id="GGO81880.1"/>
    </source>
</evidence>
<evidence type="ECO:0000256" key="12">
    <source>
        <dbReference type="ARBA" id="ARBA00023268"/>
    </source>
</evidence>
<evidence type="ECO:0000256" key="4">
    <source>
        <dbReference type="ARBA" id="ARBA00022832"/>
    </source>
</evidence>
<keyword evidence="5" id="KW-0442">Lipid degradation</keyword>
<feature type="domain" description="3-hydroxyacyl-CoA dehydrogenase C-terminal" evidence="15">
    <location>
        <begin position="607"/>
        <end position="692"/>
    </location>
</feature>
<gene>
    <name evidence="17" type="primary">fadJ</name>
    <name evidence="17" type="ORF">GCM10011348_21910</name>
</gene>
<dbReference type="FunFam" id="3.40.50.720:FF:000009">
    <property type="entry name" value="Fatty oxidation complex, alpha subunit"/>
    <property type="match status" value="1"/>
</dbReference>
<dbReference type="SUPFAM" id="SSF51735">
    <property type="entry name" value="NAD(P)-binding Rossmann-fold domains"/>
    <property type="match status" value="1"/>
</dbReference>
<dbReference type="GO" id="GO:0004300">
    <property type="term" value="F:enoyl-CoA hydratase activity"/>
    <property type="evidence" value="ECO:0007669"/>
    <property type="project" value="UniProtKB-ARBA"/>
</dbReference>
<evidence type="ECO:0000256" key="9">
    <source>
        <dbReference type="ARBA" id="ARBA00023140"/>
    </source>
</evidence>
<dbReference type="Pfam" id="PF00378">
    <property type="entry name" value="ECH_1"/>
    <property type="match status" value="1"/>
</dbReference>
<comment type="subcellular location">
    <subcellularLocation>
        <location evidence="1">Peroxisome</location>
    </subcellularLocation>
</comment>
<dbReference type="GO" id="GO:0003857">
    <property type="term" value="F:(3S)-3-hydroxyacyl-CoA dehydrogenase (NAD+) activity"/>
    <property type="evidence" value="ECO:0007669"/>
    <property type="project" value="UniProtKB-EC"/>
</dbReference>
<evidence type="ECO:0000256" key="8">
    <source>
        <dbReference type="ARBA" id="ARBA00023098"/>
    </source>
</evidence>
<keyword evidence="8" id="KW-0443">Lipid metabolism</keyword>
<dbReference type="SUPFAM" id="SSF52096">
    <property type="entry name" value="ClpP/crotonase"/>
    <property type="match status" value="1"/>
</dbReference>
<keyword evidence="10" id="KW-0413">Isomerase</keyword>
<organism evidence="17 18">
    <name type="scientific">Marinobacterium nitratireducens</name>
    <dbReference type="NCBI Taxonomy" id="518897"/>
    <lineage>
        <taxon>Bacteria</taxon>
        <taxon>Pseudomonadati</taxon>
        <taxon>Pseudomonadota</taxon>
        <taxon>Gammaproteobacteria</taxon>
        <taxon>Oceanospirillales</taxon>
        <taxon>Oceanospirillaceae</taxon>
        <taxon>Marinobacterium</taxon>
    </lineage>
</organism>
<feature type="domain" description="3-hydroxyacyl-CoA dehydrogenase NAD binding" evidence="16">
    <location>
        <begin position="297"/>
        <end position="472"/>
    </location>
</feature>
<dbReference type="CDD" id="cd06558">
    <property type="entry name" value="crotonase-like"/>
    <property type="match status" value="1"/>
</dbReference>
<name>A0A917ZF67_9GAMM</name>
<keyword evidence="12" id="KW-0511">Multifunctional enzyme</keyword>
<dbReference type="GO" id="GO:0006631">
    <property type="term" value="P:fatty acid metabolic process"/>
    <property type="evidence" value="ECO:0007669"/>
    <property type="project" value="UniProtKB-KW"/>
</dbReference>
<dbReference type="InterPro" id="IPR006176">
    <property type="entry name" value="3-OHacyl-CoA_DH_NAD-bd"/>
</dbReference>
<accession>A0A917ZF67</accession>
<protein>
    <submittedName>
        <fullName evidence="17">3-hydroxyacyl-CoA dehydrogenase</fullName>
    </submittedName>
</protein>
<evidence type="ECO:0000256" key="13">
    <source>
        <dbReference type="ARBA" id="ARBA00049556"/>
    </source>
</evidence>
<comment type="similarity">
    <text evidence="14">Belongs to the enoyl-CoA hydratase/isomerase family.</text>
</comment>
<evidence type="ECO:0000256" key="7">
    <source>
        <dbReference type="ARBA" id="ARBA00023027"/>
    </source>
</evidence>
<dbReference type="Gene3D" id="3.40.50.720">
    <property type="entry name" value="NAD(P)-binding Rossmann-like Domain"/>
    <property type="match status" value="1"/>
</dbReference>
<dbReference type="InterPro" id="IPR018376">
    <property type="entry name" value="Enoyl-CoA_hyd/isom_CS"/>
</dbReference>
<evidence type="ECO:0000259" key="16">
    <source>
        <dbReference type="Pfam" id="PF02737"/>
    </source>
</evidence>
<comment type="caution">
    <text evidence="17">The sequence shown here is derived from an EMBL/GenBank/DDBJ whole genome shotgun (WGS) entry which is preliminary data.</text>
</comment>
<dbReference type="PROSITE" id="PS00166">
    <property type="entry name" value="ENOYL_COA_HYDRATASE"/>
    <property type="match status" value="1"/>
</dbReference>
<dbReference type="GO" id="GO:0016042">
    <property type="term" value="P:lipid catabolic process"/>
    <property type="evidence" value="ECO:0007669"/>
    <property type="project" value="UniProtKB-KW"/>
</dbReference>
<reference evidence="17 18" key="1">
    <citation type="journal article" date="2014" name="Int. J. Syst. Evol. Microbiol.">
        <title>Complete genome sequence of Corynebacterium casei LMG S-19264T (=DSM 44701T), isolated from a smear-ripened cheese.</title>
        <authorList>
            <consortium name="US DOE Joint Genome Institute (JGI-PGF)"/>
            <person name="Walter F."/>
            <person name="Albersmeier A."/>
            <person name="Kalinowski J."/>
            <person name="Ruckert C."/>
        </authorList>
    </citation>
    <scope>NUCLEOTIDE SEQUENCE [LARGE SCALE GENOMIC DNA]</scope>
    <source>
        <strain evidence="17 18">CGMCC 1.7286</strain>
    </source>
</reference>
<keyword evidence="6" id="KW-0560">Oxidoreductase</keyword>
<dbReference type="InterPro" id="IPR001753">
    <property type="entry name" value="Enoyl-CoA_hydra/iso"/>
</dbReference>
<evidence type="ECO:0000256" key="10">
    <source>
        <dbReference type="ARBA" id="ARBA00023235"/>
    </source>
</evidence>
<keyword evidence="11" id="KW-0456">Lyase</keyword>
<proteinExistence type="inferred from homology"/>
<dbReference type="Pfam" id="PF02737">
    <property type="entry name" value="3HCDH_N"/>
    <property type="match status" value="1"/>
</dbReference>
<dbReference type="AlphaFoldDB" id="A0A917ZF67"/>
<comment type="similarity">
    <text evidence="3">In the N-terminal section; belongs to the enoyl-CoA hydratase/isomerase family.</text>
</comment>
<keyword evidence="7" id="KW-0520">NAD</keyword>
<dbReference type="Proteomes" id="UP000599578">
    <property type="component" value="Unassembled WGS sequence"/>
</dbReference>
<keyword evidence="18" id="KW-1185">Reference proteome</keyword>
<dbReference type="EMBL" id="BMLT01000005">
    <property type="protein sequence ID" value="GGO81880.1"/>
    <property type="molecule type" value="Genomic_DNA"/>
</dbReference>
<keyword evidence="4" id="KW-0276">Fatty acid metabolism</keyword>
<evidence type="ECO:0000256" key="2">
    <source>
        <dbReference type="ARBA" id="ARBA00005005"/>
    </source>
</evidence>
<keyword evidence="9" id="KW-0576">Peroxisome</keyword>
<dbReference type="GO" id="GO:0070403">
    <property type="term" value="F:NAD+ binding"/>
    <property type="evidence" value="ECO:0007669"/>
    <property type="project" value="InterPro"/>
</dbReference>
<comment type="pathway">
    <text evidence="2">Lipid metabolism; fatty acid beta-oxidation.</text>
</comment>
<dbReference type="Gene3D" id="1.10.1040.50">
    <property type="match status" value="1"/>
</dbReference>
<comment type="catalytic activity">
    <reaction evidence="13">
        <text>a (3S)-3-hydroxyacyl-CoA + NAD(+) = a 3-oxoacyl-CoA + NADH + H(+)</text>
        <dbReference type="Rhea" id="RHEA:22432"/>
        <dbReference type="ChEBI" id="CHEBI:15378"/>
        <dbReference type="ChEBI" id="CHEBI:57318"/>
        <dbReference type="ChEBI" id="CHEBI:57540"/>
        <dbReference type="ChEBI" id="CHEBI:57945"/>
        <dbReference type="ChEBI" id="CHEBI:90726"/>
        <dbReference type="EC" id="1.1.1.35"/>
    </reaction>
</comment>
<dbReference type="SUPFAM" id="SSF48179">
    <property type="entry name" value="6-phosphogluconate dehydrogenase C-terminal domain-like"/>
    <property type="match status" value="2"/>
</dbReference>
<dbReference type="FunFam" id="1.10.1040.50:FF:000006">
    <property type="entry name" value="Peroxisomal bifunctional enzyme"/>
    <property type="match status" value="1"/>
</dbReference>
<evidence type="ECO:0000256" key="5">
    <source>
        <dbReference type="ARBA" id="ARBA00022963"/>
    </source>
</evidence>
<dbReference type="InterPro" id="IPR029045">
    <property type="entry name" value="ClpP/crotonase-like_dom_sf"/>
</dbReference>
<evidence type="ECO:0000256" key="1">
    <source>
        <dbReference type="ARBA" id="ARBA00004275"/>
    </source>
</evidence>
<evidence type="ECO:0000256" key="6">
    <source>
        <dbReference type="ARBA" id="ARBA00023002"/>
    </source>
</evidence>